<feature type="compositionally biased region" description="Low complexity" evidence="13">
    <location>
        <begin position="547"/>
        <end position="564"/>
    </location>
</feature>
<evidence type="ECO:0000256" key="3">
    <source>
        <dbReference type="ARBA" id="ARBA00012191"/>
    </source>
</evidence>
<keyword evidence="6" id="KW-0677">Repeat</keyword>
<dbReference type="GO" id="GO:0016887">
    <property type="term" value="F:ATP hydrolysis activity"/>
    <property type="evidence" value="ECO:0007669"/>
    <property type="project" value="InterPro"/>
</dbReference>
<dbReference type="InterPro" id="IPR003439">
    <property type="entry name" value="ABC_transporter-like_ATP-bd"/>
</dbReference>
<dbReference type="PROSITE" id="PS50929">
    <property type="entry name" value="ABC_TM1F"/>
    <property type="match status" value="2"/>
</dbReference>
<dbReference type="CDD" id="cd18579">
    <property type="entry name" value="ABC_6TM_ABCC_D1"/>
    <property type="match status" value="1"/>
</dbReference>
<dbReference type="Gene3D" id="3.40.50.300">
    <property type="entry name" value="P-loop containing nucleotide triphosphate hydrolases"/>
    <property type="match status" value="2"/>
</dbReference>
<dbReference type="GO" id="GO:0005524">
    <property type="term" value="F:ATP binding"/>
    <property type="evidence" value="ECO:0007669"/>
    <property type="project" value="UniProtKB-KW"/>
</dbReference>
<feature type="region of interest" description="Disordered" evidence="13">
    <location>
        <begin position="251"/>
        <end position="296"/>
    </location>
</feature>
<reference evidence="17 18" key="1">
    <citation type="journal article" date="2018" name="Mol. Plant">
        <title>The genome of Artemisia annua provides insight into the evolution of Asteraceae family and artemisinin biosynthesis.</title>
        <authorList>
            <person name="Shen Q."/>
            <person name="Zhang L."/>
            <person name="Liao Z."/>
            <person name="Wang S."/>
            <person name="Yan T."/>
            <person name="Shi P."/>
            <person name="Liu M."/>
            <person name="Fu X."/>
            <person name="Pan Q."/>
            <person name="Wang Y."/>
            <person name="Lv Z."/>
            <person name="Lu X."/>
            <person name="Zhang F."/>
            <person name="Jiang W."/>
            <person name="Ma Y."/>
            <person name="Chen M."/>
            <person name="Hao X."/>
            <person name="Li L."/>
            <person name="Tang Y."/>
            <person name="Lv G."/>
            <person name="Zhou Y."/>
            <person name="Sun X."/>
            <person name="Brodelius P.E."/>
            <person name="Rose J.K.C."/>
            <person name="Tang K."/>
        </authorList>
    </citation>
    <scope>NUCLEOTIDE SEQUENCE [LARGE SCALE GENOMIC DNA]</scope>
    <source>
        <strain evidence="18">cv. Huhao1</strain>
        <tissue evidence="17">Leaf</tissue>
    </source>
</reference>
<comment type="similarity">
    <text evidence="2">Belongs to the ABC transporter superfamily. ABCC family. Conjugate transporter (TC 3.A.1.208) subfamily.</text>
</comment>
<evidence type="ECO:0000256" key="12">
    <source>
        <dbReference type="ARBA" id="ARBA00034018"/>
    </source>
</evidence>
<dbReference type="GO" id="GO:0008559">
    <property type="term" value="F:ABC-type xenobiotic transporter activity"/>
    <property type="evidence" value="ECO:0007669"/>
    <property type="project" value="UniProtKB-EC"/>
</dbReference>
<dbReference type="InterPro" id="IPR001005">
    <property type="entry name" value="SANT/Myb"/>
</dbReference>
<evidence type="ECO:0000313" key="18">
    <source>
        <dbReference type="Proteomes" id="UP000245207"/>
    </source>
</evidence>
<feature type="region of interest" description="Disordered" evidence="13">
    <location>
        <begin position="525"/>
        <end position="564"/>
    </location>
</feature>
<dbReference type="InterPro" id="IPR011527">
    <property type="entry name" value="ABC1_TM_dom"/>
</dbReference>
<dbReference type="PROSITE" id="PS50893">
    <property type="entry name" value="ABC_TRANSPORTER_2"/>
    <property type="match status" value="2"/>
</dbReference>
<dbReference type="SMART" id="SM00717">
    <property type="entry name" value="SANT"/>
    <property type="match status" value="2"/>
</dbReference>
<dbReference type="EC" id="7.6.2.2" evidence="3"/>
<evidence type="ECO:0000256" key="4">
    <source>
        <dbReference type="ARBA" id="ARBA00022448"/>
    </source>
</evidence>
<feature type="domain" description="ABC transmembrane type-1" evidence="16">
    <location>
        <begin position="736"/>
        <end position="1016"/>
    </location>
</feature>
<dbReference type="InterPro" id="IPR017871">
    <property type="entry name" value="ABC_transporter-like_CS"/>
</dbReference>
<feature type="compositionally biased region" description="Polar residues" evidence="13">
    <location>
        <begin position="310"/>
        <end position="330"/>
    </location>
</feature>
<gene>
    <name evidence="17" type="ORF">CTI12_AA056530</name>
</gene>
<dbReference type="Gene3D" id="1.20.1560.10">
    <property type="entry name" value="ABC transporter type 1, transmembrane domain"/>
    <property type="match status" value="2"/>
</dbReference>
<dbReference type="CDD" id="cd03244">
    <property type="entry name" value="ABCC_MRP_domain2"/>
    <property type="match status" value="1"/>
</dbReference>
<name>A0A2U1Q917_ARTAN</name>
<evidence type="ECO:0000313" key="17">
    <source>
        <dbReference type="EMBL" id="PWA94497.1"/>
    </source>
</evidence>
<keyword evidence="17" id="KW-0378">Hydrolase</keyword>
<evidence type="ECO:0000256" key="2">
    <source>
        <dbReference type="ARBA" id="ARBA00009726"/>
    </source>
</evidence>
<dbReference type="InterPro" id="IPR044746">
    <property type="entry name" value="ABCC_6TM_D1"/>
</dbReference>
<sequence>MSQHPNDGGYFTNLLTSNQRPYGGASNSPNPSPPLNPNEIYRNQQYAFQQGFANHGQFNPTPQFYNPNIQSTFPSPPSQPIEGQPSQQGFKVPKAREPAKDADDDDDLEEVAEFRSRKLWSKDEEKVLAEAWIEISQDKDMGNDKDNDFFWNEIYELFNERTTGDPRTKNMLTGKWTRLNSDCQKINSNYKHIGRRSGENEYDQIKNAETNFEQRFGTRSFTYLHVWEILKQYPKWDAEDPLNFACLEDIFGPDKRPRPETTTTQAQKKQKSTDASSAASSASNSPNPSPPLNPNEIYRNQQYAFQQGFANHGQFNPTPQFYNPNIQSTFPSPPSQPIEGQPSQQGFKVPKAREPAKGREKKTKAQRGKKVVNLDADDDDDLEEVAEFRSRKLWSKDEEKVLAEAWIEISQDKDMGNDKDNDFFWNEIYELFNERTTGDHRTKNMLTGKWTRLNSDCQKFNSNYKHIGRRSGENEYDQIKNAETNFEQRFGTRSFTYLHVWEILKQYPKWDAEDPLNFACLEDIFGPDKRPRPETTTKQAQKKQKSTDASSAASSGGSQTSSFSGHLSEKYFAAKDVQMSMYEMKKAKEQKALEAQESLSELHEMQLLMLEPNTVSDPSSPSDWFNWDNMYTRIVECELIASSKDNYSYMEVTKASNVSEWASATILSKTFWLWLNPLLEEGHKNPLTINDIPILSPEHQAEKLSLIFEQNWPKPEEKSKHPVRTALLRCFWQEIAFTGILATLNMGVMYVGPLLIQRFVDFTSGKSNSSYEGYYLVLILIVAKFVQVLSQHHFYFHSQNLGMLIRSTLITSLYKKGLRLSCSSRHSHGLGQIVNYMTVDVQQLCDFTPELHTIWVIPLKVAVALAILYMYLGLSTIVTLIAVLLILLLATLGTKRNNGYQINIMTSCDSRMKSMSQMLNFMRVIKFQAWEQHFNDRIQSFRDSEYSWLCKFMYSMGVNMIMLWSMPLFISTVTFGSAILLGVKLDAGTVFTATALLKNLQEPLWNFPQSMISLSQAMISLGRLDEFMNSKELDERSIERHENSDNVTAVTVQNGSFSWHDELEGDTIKNINFEIRKGELTAIVGTVDSGKSSLLASVIGEMHKTSGKVTVTGSTAYVAQTSWIQNSTIQENILFGSPMDQHKYKNVIRTCCLEKDIEMMEFGDQTEIGERGINLSGGQKQRIQLARAVYQDSDIYLLDDVFSAVDAHTGSQIFKECVRGVLRDKTILLVTHQVDFLHNVDLILVMHDGRIVQSGKYDELVQSGLNFKALVHAHETSMQLVHKESTQSESVPNAHIHNSKQDSIESDKSQELFHSNSDAGTSKLIEDEERETGRVSLHVYKVYATEAYGWFGVIIVLLLSILWQATQMASDYWLAYETSEDRADSFDPYVFIGVYAAIGGISFVVVTGRIIFALFIGLVTAQKFFKQILDSILHAPMSFFDITPSGRILSRVKFSFSLGNTSDKMASSDQSNLDFLLPFMMQLSLFMYMSVISVIIITCQYAWPTVFLLVPLGWLNFWYRGYYLATSRELTRLDSITKAPVIHHFSESISGVMTIRCFKKQDSFIQENADRVDGNLRMDFHNNGSSGWLGFRLEFLGSLFLCVSTVFMILLPSNAIKPENVGLSLSYGLSLNSLLYFALFASCFVENRMVSVERIKQFTNIPSEAEWVKKDSPPPPDWPNHGSLELKDLQVRYRSNTPLVLKGITLTIQGGQKIGVVGRTGGGKSTLIQVLFRLVEPSGGSIIIDGIDISTLGLHDLRSRFGIIPQEPVLFEGTVRSNIDPIGQFSDEEIWKSLTRCQLYDVVSAKPGKLDSADMLSVLFSLVVDNGDNWSVGQRQLLCLGRVLLKHSRLLFMDEATASVDSQTDGVIQRIIREDFADSTVVSIAHRIPTVMDCDRVLVIDAGYAKEFDKPSNLIERSSLFGALVQEYANRSSGF</sequence>
<dbReference type="SMART" id="SM00382">
    <property type="entry name" value="AAA"/>
    <property type="match status" value="2"/>
</dbReference>
<keyword evidence="7" id="KW-0547">Nucleotide-binding</keyword>
<evidence type="ECO:0000256" key="6">
    <source>
        <dbReference type="ARBA" id="ARBA00022737"/>
    </source>
</evidence>
<feature type="compositionally biased region" description="Polar residues" evidence="13">
    <location>
        <begin position="41"/>
        <end position="73"/>
    </location>
</feature>
<feature type="domain" description="ABC transmembrane type-1" evidence="16">
    <location>
        <begin position="1354"/>
        <end position="1647"/>
    </location>
</feature>
<keyword evidence="18" id="KW-1185">Reference proteome</keyword>
<dbReference type="Pfam" id="PF00005">
    <property type="entry name" value="ABC_tran"/>
    <property type="match status" value="2"/>
</dbReference>
<comment type="caution">
    <text evidence="17">The sequence shown here is derived from an EMBL/GenBank/DDBJ whole genome shotgun (WGS) entry which is preliminary data.</text>
</comment>
<dbReference type="InterPro" id="IPR044726">
    <property type="entry name" value="ABCC_6TM_D2"/>
</dbReference>
<feature type="transmembrane region" description="Helical" evidence="14">
    <location>
        <begin position="1475"/>
        <end position="1495"/>
    </location>
</feature>
<evidence type="ECO:0000256" key="9">
    <source>
        <dbReference type="ARBA" id="ARBA00022967"/>
    </source>
</evidence>
<dbReference type="InterPro" id="IPR036640">
    <property type="entry name" value="ABC1_TM_sf"/>
</dbReference>
<proteinExistence type="inferred from homology"/>
<feature type="transmembrane region" description="Helical" evidence="14">
    <location>
        <begin position="1389"/>
        <end position="1419"/>
    </location>
</feature>
<dbReference type="PROSITE" id="PS00211">
    <property type="entry name" value="ABC_TRANSPORTER_1"/>
    <property type="match status" value="1"/>
</dbReference>
<evidence type="ECO:0000256" key="1">
    <source>
        <dbReference type="ARBA" id="ARBA00004141"/>
    </source>
</evidence>
<dbReference type="Pfam" id="PF00664">
    <property type="entry name" value="ABC_membrane"/>
    <property type="match status" value="2"/>
</dbReference>
<dbReference type="PANTHER" id="PTHR24223:SF426">
    <property type="entry name" value="ABC-TYPE XENOBIOTIC TRANSPORTER"/>
    <property type="match status" value="1"/>
</dbReference>
<evidence type="ECO:0000256" key="11">
    <source>
        <dbReference type="ARBA" id="ARBA00023136"/>
    </source>
</evidence>
<feature type="transmembrane region" description="Helical" evidence="14">
    <location>
        <begin position="961"/>
        <end position="983"/>
    </location>
</feature>
<feature type="region of interest" description="Disordered" evidence="13">
    <location>
        <begin position="1282"/>
        <end position="1311"/>
    </location>
</feature>
<dbReference type="CDD" id="cd18580">
    <property type="entry name" value="ABC_6TM_ABCC_D2"/>
    <property type="match status" value="1"/>
</dbReference>
<keyword evidence="9" id="KW-1278">Translocase</keyword>
<keyword evidence="11 14" id="KW-0472">Membrane</keyword>
<feature type="transmembrane region" description="Helical" evidence="14">
    <location>
        <begin position="1501"/>
        <end position="1519"/>
    </location>
</feature>
<keyword evidence="5 14" id="KW-0812">Transmembrane</keyword>
<feature type="transmembrane region" description="Helical" evidence="14">
    <location>
        <begin position="1595"/>
        <end position="1613"/>
    </location>
</feature>
<dbReference type="GO" id="GO:0016020">
    <property type="term" value="C:membrane"/>
    <property type="evidence" value="ECO:0007669"/>
    <property type="project" value="UniProtKB-SubCell"/>
</dbReference>
<dbReference type="SUPFAM" id="SSF90123">
    <property type="entry name" value="ABC transporter transmembrane region"/>
    <property type="match status" value="2"/>
</dbReference>
<dbReference type="OrthoDB" id="6500128at2759"/>
<dbReference type="SUPFAM" id="SSF52540">
    <property type="entry name" value="P-loop containing nucleoside triphosphate hydrolases"/>
    <property type="match status" value="2"/>
</dbReference>
<feature type="transmembrane region" description="Helical" evidence="14">
    <location>
        <begin position="868"/>
        <end position="892"/>
    </location>
</feature>
<evidence type="ECO:0000256" key="8">
    <source>
        <dbReference type="ARBA" id="ARBA00022840"/>
    </source>
</evidence>
<comment type="subcellular location">
    <subcellularLocation>
        <location evidence="1">Membrane</location>
        <topology evidence="1">Multi-pass membrane protein</topology>
    </subcellularLocation>
</comment>
<feature type="compositionally biased region" description="Basic and acidic residues" evidence="13">
    <location>
        <begin position="526"/>
        <end position="535"/>
    </location>
</feature>
<dbReference type="Proteomes" id="UP000245207">
    <property type="component" value="Unassembled WGS sequence"/>
</dbReference>
<keyword evidence="10 14" id="KW-1133">Transmembrane helix</keyword>
<feature type="region of interest" description="Disordered" evidence="13">
    <location>
        <begin position="1"/>
        <end position="108"/>
    </location>
</feature>
<accession>A0A2U1Q917</accession>
<dbReference type="FunFam" id="1.20.1560.10:FF:000003">
    <property type="entry name" value="ABC transporter C family member 10"/>
    <property type="match status" value="1"/>
</dbReference>
<evidence type="ECO:0000256" key="14">
    <source>
        <dbReference type="SAM" id="Phobius"/>
    </source>
</evidence>
<evidence type="ECO:0000259" key="15">
    <source>
        <dbReference type="PROSITE" id="PS50893"/>
    </source>
</evidence>
<dbReference type="EMBL" id="PKPP01000311">
    <property type="protein sequence ID" value="PWA94497.1"/>
    <property type="molecule type" value="Genomic_DNA"/>
</dbReference>
<protein>
    <recommendedName>
        <fullName evidence="3">ABC-type xenobiotic transporter</fullName>
        <ecNumber evidence="3">7.6.2.2</ecNumber>
    </recommendedName>
</protein>
<keyword evidence="4" id="KW-0813">Transport</keyword>
<dbReference type="CDD" id="cd03250">
    <property type="entry name" value="ABCC_MRP_domain1"/>
    <property type="match status" value="1"/>
</dbReference>
<feature type="transmembrane region" description="Helical" evidence="14">
    <location>
        <begin position="1625"/>
        <end position="1645"/>
    </location>
</feature>
<dbReference type="PANTHER" id="PTHR24223">
    <property type="entry name" value="ATP-BINDING CASSETTE SUB-FAMILY C"/>
    <property type="match status" value="1"/>
</dbReference>
<dbReference type="InterPro" id="IPR050173">
    <property type="entry name" value="ABC_transporter_C-like"/>
</dbReference>
<dbReference type="FunFam" id="3.40.50.300:FF:000508">
    <property type="entry name" value="ABC transporter C family member 5"/>
    <property type="match status" value="1"/>
</dbReference>
<dbReference type="FunFam" id="3.40.50.300:FF:000169">
    <property type="entry name" value="ABC transporter C family member 3"/>
    <property type="match status" value="1"/>
</dbReference>
<dbReference type="FunFam" id="1.20.1560.10:FF:000002">
    <property type="entry name" value="ABC transporter C family member 5"/>
    <property type="match status" value="1"/>
</dbReference>
<keyword evidence="8" id="KW-0067">ATP-binding</keyword>
<dbReference type="STRING" id="35608.A0A2U1Q917"/>
<feature type="domain" description="ABC transporter" evidence="15">
    <location>
        <begin position="1684"/>
        <end position="1927"/>
    </location>
</feature>
<organism evidence="17 18">
    <name type="scientific">Artemisia annua</name>
    <name type="common">Sweet wormwood</name>
    <dbReference type="NCBI Taxonomy" id="35608"/>
    <lineage>
        <taxon>Eukaryota</taxon>
        <taxon>Viridiplantae</taxon>
        <taxon>Streptophyta</taxon>
        <taxon>Embryophyta</taxon>
        <taxon>Tracheophyta</taxon>
        <taxon>Spermatophyta</taxon>
        <taxon>Magnoliopsida</taxon>
        <taxon>eudicotyledons</taxon>
        <taxon>Gunneridae</taxon>
        <taxon>Pentapetalae</taxon>
        <taxon>asterids</taxon>
        <taxon>campanulids</taxon>
        <taxon>Asterales</taxon>
        <taxon>Asteraceae</taxon>
        <taxon>Asteroideae</taxon>
        <taxon>Anthemideae</taxon>
        <taxon>Artemisiinae</taxon>
        <taxon>Artemisia</taxon>
    </lineage>
</organism>
<dbReference type="InterPro" id="IPR027417">
    <property type="entry name" value="P-loop_NTPase"/>
</dbReference>
<comment type="catalytic activity">
    <reaction evidence="12">
        <text>ATP + H2O + xenobioticSide 1 = ADP + phosphate + xenobioticSide 2.</text>
        <dbReference type="EC" id="7.6.2.2"/>
    </reaction>
</comment>
<evidence type="ECO:0000256" key="10">
    <source>
        <dbReference type="ARBA" id="ARBA00022989"/>
    </source>
</evidence>
<feature type="transmembrane region" description="Helical" evidence="14">
    <location>
        <begin position="1347"/>
        <end position="1369"/>
    </location>
</feature>
<evidence type="ECO:0000256" key="7">
    <source>
        <dbReference type="ARBA" id="ARBA00022741"/>
    </source>
</evidence>
<feature type="transmembrane region" description="Helical" evidence="14">
    <location>
        <begin position="773"/>
        <end position="794"/>
    </location>
</feature>
<evidence type="ECO:0000256" key="5">
    <source>
        <dbReference type="ARBA" id="ARBA00022692"/>
    </source>
</evidence>
<feature type="domain" description="ABC transporter" evidence="15">
    <location>
        <begin position="1050"/>
        <end position="1273"/>
    </location>
</feature>
<evidence type="ECO:0000259" key="16">
    <source>
        <dbReference type="PROSITE" id="PS50929"/>
    </source>
</evidence>
<feature type="transmembrane region" description="Helical" evidence="14">
    <location>
        <begin position="731"/>
        <end position="752"/>
    </location>
</feature>
<feature type="compositionally biased region" description="Low complexity" evidence="13">
    <location>
        <begin position="261"/>
        <end position="286"/>
    </location>
</feature>
<feature type="compositionally biased region" description="Basic and acidic residues" evidence="13">
    <location>
        <begin position="1299"/>
        <end position="1311"/>
    </location>
</feature>
<dbReference type="InterPro" id="IPR003593">
    <property type="entry name" value="AAA+_ATPase"/>
</dbReference>
<feature type="region of interest" description="Disordered" evidence="13">
    <location>
        <begin position="310"/>
        <end position="368"/>
    </location>
</feature>
<feature type="compositionally biased region" description="Basic residues" evidence="13">
    <location>
        <begin position="359"/>
        <end position="368"/>
    </location>
</feature>
<evidence type="ECO:0000256" key="13">
    <source>
        <dbReference type="SAM" id="MobiDB-lite"/>
    </source>
</evidence>